<keyword evidence="5" id="KW-1133">Transmembrane helix</keyword>
<sequence length="482" mass="55325">MANKYLLCNILFWLKVLIALLAAWIGLGYQMVLIKQRREYALAHPNEWVPPNPPGYVDIPLPGSWNSSLCAFEPVFDQTLGRTLARLEPPGADNFWFGFDLQWQVDSPKQVIERLGHQPAIFNTFINMNRTQFEKDTIDWMAQQASEVGAMLEITVIPELDVAEIPVETFYAFAMEMRRVNSYYGVPVFLRFMHEMNGNWLTAYGQQPIKFRNAFATMAQYVHSLTNMTAMVWSPNIGTGYPYAGGSPAPPEEIASLLDTNQNGQLDNGDDPYMPYYPGDQYVDWVGISLYNLAYNDNDPNKHQTRPITPDFIPNQIRGFTHNDTVHDYYGRFSIGLNKPFMMSETASFYAVYNSTKPGVTPGVVNQNPDTAHADEIAIKKSWWESILFNAIGRNNDASHDSNLWRNFKMAIWFEEVKVEQSFWSLEEWTERDYHITYDKDGVTKAFLEDVTANVLKFPVAWAGRWECECTGHLKKNDEYKP</sequence>
<reference evidence="7" key="1">
    <citation type="submission" date="2020-05" db="EMBL/GenBank/DDBJ databases">
        <title>Phylogenomic resolution of chytrid fungi.</title>
        <authorList>
            <person name="Stajich J.E."/>
            <person name="Amses K."/>
            <person name="Simmons R."/>
            <person name="Seto K."/>
            <person name="Myers J."/>
            <person name="Bonds A."/>
            <person name="Quandt C.A."/>
            <person name="Barry K."/>
            <person name="Liu P."/>
            <person name="Grigoriev I."/>
            <person name="Longcore J.E."/>
            <person name="James T.Y."/>
        </authorList>
    </citation>
    <scope>NUCLEOTIDE SEQUENCE</scope>
    <source>
        <strain evidence="7">JEL0318</strain>
    </source>
</reference>
<dbReference type="PROSITE" id="PS51764">
    <property type="entry name" value="GH26"/>
    <property type="match status" value="1"/>
</dbReference>
<organism evidence="7 8">
    <name type="scientific">Rhizophlyctis rosea</name>
    <dbReference type="NCBI Taxonomy" id="64517"/>
    <lineage>
        <taxon>Eukaryota</taxon>
        <taxon>Fungi</taxon>
        <taxon>Fungi incertae sedis</taxon>
        <taxon>Chytridiomycota</taxon>
        <taxon>Chytridiomycota incertae sedis</taxon>
        <taxon>Chytridiomycetes</taxon>
        <taxon>Rhizophlyctidales</taxon>
        <taxon>Rhizophlyctidaceae</taxon>
        <taxon>Rhizophlyctis</taxon>
    </lineage>
</organism>
<dbReference type="PANTHER" id="PTHR40079">
    <property type="entry name" value="MANNAN ENDO-1,4-BETA-MANNOSIDASE E-RELATED"/>
    <property type="match status" value="1"/>
</dbReference>
<feature type="transmembrane region" description="Helical" evidence="5">
    <location>
        <begin position="12"/>
        <end position="34"/>
    </location>
</feature>
<name>A0AAD5SK57_9FUNG</name>
<proteinExistence type="inferred from homology"/>
<evidence type="ECO:0000256" key="5">
    <source>
        <dbReference type="SAM" id="Phobius"/>
    </source>
</evidence>
<evidence type="ECO:0000256" key="4">
    <source>
        <dbReference type="PROSITE-ProRule" id="PRU01100"/>
    </source>
</evidence>
<comment type="caution">
    <text evidence="7">The sequence shown here is derived from an EMBL/GenBank/DDBJ whole genome shotgun (WGS) entry which is preliminary data.</text>
</comment>
<dbReference type="GO" id="GO:0006080">
    <property type="term" value="P:substituted mannan metabolic process"/>
    <property type="evidence" value="ECO:0007669"/>
    <property type="project" value="InterPro"/>
</dbReference>
<accession>A0AAD5SK57</accession>
<dbReference type="EMBL" id="JADGJD010000084">
    <property type="protein sequence ID" value="KAJ3055329.1"/>
    <property type="molecule type" value="Genomic_DNA"/>
</dbReference>
<evidence type="ECO:0000256" key="2">
    <source>
        <dbReference type="ARBA" id="ARBA00022801"/>
    </source>
</evidence>
<dbReference type="AlphaFoldDB" id="A0AAD5SK57"/>
<keyword evidence="8" id="KW-1185">Reference proteome</keyword>
<evidence type="ECO:0000256" key="1">
    <source>
        <dbReference type="ARBA" id="ARBA00007754"/>
    </source>
</evidence>
<dbReference type="PANTHER" id="PTHR40079:SF4">
    <property type="entry name" value="GH26 DOMAIN-CONTAINING PROTEIN-RELATED"/>
    <property type="match status" value="1"/>
</dbReference>
<evidence type="ECO:0000256" key="3">
    <source>
        <dbReference type="ARBA" id="ARBA00023295"/>
    </source>
</evidence>
<dbReference type="Proteomes" id="UP001212841">
    <property type="component" value="Unassembled WGS sequence"/>
</dbReference>
<keyword evidence="3 4" id="KW-0326">Glycosidase</keyword>
<dbReference type="InterPro" id="IPR000805">
    <property type="entry name" value="Glyco_hydro_26"/>
</dbReference>
<dbReference type="InterPro" id="IPR017853">
    <property type="entry name" value="GH"/>
</dbReference>
<dbReference type="InterPro" id="IPR022790">
    <property type="entry name" value="GH26_dom"/>
</dbReference>
<evidence type="ECO:0000313" key="7">
    <source>
        <dbReference type="EMBL" id="KAJ3055329.1"/>
    </source>
</evidence>
<evidence type="ECO:0000313" key="8">
    <source>
        <dbReference type="Proteomes" id="UP001212841"/>
    </source>
</evidence>
<comment type="similarity">
    <text evidence="1 4">Belongs to the glycosyl hydrolase 26 family.</text>
</comment>
<dbReference type="GO" id="GO:0016985">
    <property type="term" value="F:mannan endo-1,4-beta-mannosidase activity"/>
    <property type="evidence" value="ECO:0007669"/>
    <property type="project" value="InterPro"/>
</dbReference>
<feature type="domain" description="GH26" evidence="6">
    <location>
        <begin position="78"/>
        <end position="439"/>
    </location>
</feature>
<dbReference type="SUPFAM" id="SSF51445">
    <property type="entry name" value="(Trans)glycosidases"/>
    <property type="match status" value="1"/>
</dbReference>
<keyword evidence="5" id="KW-0812">Transmembrane</keyword>
<protein>
    <recommendedName>
        <fullName evidence="6">GH26 domain-containing protein</fullName>
    </recommendedName>
</protein>
<feature type="active site" description="Nucleophile" evidence="4">
    <location>
        <position position="345"/>
    </location>
</feature>
<keyword evidence="2 4" id="KW-0378">Hydrolase</keyword>
<dbReference type="Gene3D" id="3.20.20.80">
    <property type="entry name" value="Glycosidases"/>
    <property type="match status" value="1"/>
</dbReference>
<keyword evidence="5" id="KW-0472">Membrane</keyword>
<feature type="active site" description="Proton donor" evidence="4">
    <location>
        <position position="195"/>
    </location>
</feature>
<gene>
    <name evidence="7" type="ORF">HK097_010829</name>
</gene>
<evidence type="ECO:0000259" key="6">
    <source>
        <dbReference type="PROSITE" id="PS51764"/>
    </source>
</evidence>